<evidence type="ECO:0000259" key="2">
    <source>
        <dbReference type="Pfam" id="PF01370"/>
    </source>
</evidence>
<reference evidence="3 4" key="1">
    <citation type="submission" date="2018-07" db="EMBL/GenBank/DDBJ databases">
        <title>Genome analysis of Larkinella rosea.</title>
        <authorList>
            <person name="Zhou Z."/>
            <person name="Wang G."/>
        </authorList>
    </citation>
    <scope>NUCLEOTIDE SEQUENCE [LARGE SCALE GENOMIC DNA]</scope>
    <source>
        <strain evidence="4">zzj9</strain>
    </source>
</reference>
<accession>A0A368JUS6</accession>
<gene>
    <name evidence="3" type="ORF">DUE52_08315</name>
</gene>
<protein>
    <submittedName>
        <fullName evidence="3">NAD-dependent epimerase/dehydratase family protein</fullName>
    </submittedName>
</protein>
<evidence type="ECO:0000256" key="1">
    <source>
        <dbReference type="ARBA" id="ARBA00004370"/>
    </source>
</evidence>
<feature type="domain" description="NAD-dependent epimerase/dehydratase" evidence="2">
    <location>
        <begin position="9"/>
        <end position="118"/>
    </location>
</feature>
<dbReference type="PANTHER" id="PTHR14097:SF8">
    <property type="entry name" value="NAD(P)-BINDING DOMAIN-CONTAINING PROTEIN"/>
    <property type="match status" value="1"/>
</dbReference>
<dbReference type="SUPFAM" id="SSF51735">
    <property type="entry name" value="NAD(P)-binding Rossmann-fold domains"/>
    <property type="match status" value="1"/>
</dbReference>
<dbReference type="RefSeq" id="WP_114405519.1">
    <property type="nucleotide sequence ID" value="NZ_QOWE01000005.1"/>
</dbReference>
<evidence type="ECO:0000313" key="4">
    <source>
        <dbReference type="Proteomes" id="UP000253383"/>
    </source>
</evidence>
<dbReference type="Pfam" id="PF01370">
    <property type="entry name" value="Epimerase"/>
    <property type="match status" value="1"/>
</dbReference>
<dbReference type="InterPro" id="IPR036291">
    <property type="entry name" value="NAD(P)-bd_dom_sf"/>
</dbReference>
<dbReference type="OrthoDB" id="9798632at2"/>
<sequence length="223" mass="24868">MKTNGIRAIITGTTGMVGEGVLHECLLRPEVEAVLIINRKPSGLSHPKLTEIIHADFYDLSTIENRLAGYNACFFCLGVSSVGMSEPEYYKVTHTLTLNVATTLSKLNPDMTFCYISGAGTDSTEKGRSMWARVKGKTENDLLKLPFKQVFNIRPGFIKPTKGLKNTLKMYRYILWLFPIGRALYPGGFCTLQELGLAMIHTVSKGYEKQILEGKDIIELAKR</sequence>
<proteinExistence type="predicted"/>
<comment type="caution">
    <text evidence="3">The sequence shown here is derived from an EMBL/GenBank/DDBJ whole genome shotgun (WGS) entry which is preliminary data.</text>
</comment>
<keyword evidence="4" id="KW-1185">Reference proteome</keyword>
<name>A0A368JUS6_9BACT</name>
<evidence type="ECO:0000313" key="3">
    <source>
        <dbReference type="EMBL" id="RCR70353.1"/>
    </source>
</evidence>
<dbReference type="PANTHER" id="PTHR14097">
    <property type="entry name" value="OXIDOREDUCTASE HTATIP2"/>
    <property type="match status" value="1"/>
</dbReference>
<organism evidence="3 4">
    <name type="scientific">Larkinella punicea</name>
    <dbReference type="NCBI Taxonomy" id="2315727"/>
    <lineage>
        <taxon>Bacteria</taxon>
        <taxon>Pseudomonadati</taxon>
        <taxon>Bacteroidota</taxon>
        <taxon>Cytophagia</taxon>
        <taxon>Cytophagales</taxon>
        <taxon>Spirosomataceae</taxon>
        <taxon>Larkinella</taxon>
    </lineage>
</organism>
<comment type="subcellular location">
    <subcellularLocation>
        <location evidence="1">Membrane</location>
    </subcellularLocation>
</comment>
<dbReference type="Proteomes" id="UP000253383">
    <property type="component" value="Unassembled WGS sequence"/>
</dbReference>
<dbReference type="Gene3D" id="3.40.50.720">
    <property type="entry name" value="NAD(P)-binding Rossmann-like Domain"/>
    <property type="match status" value="1"/>
</dbReference>
<dbReference type="GO" id="GO:0016020">
    <property type="term" value="C:membrane"/>
    <property type="evidence" value="ECO:0007669"/>
    <property type="project" value="UniProtKB-SubCell"/>
</dbReference>
<dbReference type="EMBL" id="QOWE01000005">
    <property type="protein sequence ID" value="RCR70353.1"/>
    <property type="molecule type" value="Genomic_DNA"/>
</dbReference>
<dbReference type="AlphaFoldDB" id="A0A368JUS6"/>
<dbReference type="InterPro" id="IPR001509">
    <property type="entry name" value="Epimerase_deHydtase"/>
</dbReference>